<dbReference type="KEGG" id="gur:Gura_2098"/>
<keyword evidence="4" id="KW-1185">Reference proteome</keyword>
<evidence type="ECO:0000313" key="4">
    <source>
        <dbReference type="Proteomes" id="UP000006695"/>
    </source>
</evidence>
<reference evidence="3 4" key="1">
    <citation type="submission" date="2007-05" db="EMBL/GenBank/DDBJ databases">
        <title>Complete sequence of Geobacter uraniireducens Rf4.</title>
        <authorList>
            <consortium name="US DOE Joint Genome Institute"/>
            <person name="Copeland A."/>
            <person name="Lucas S."/>
            <person name="Lapidus A."/>
            <person name="Barry K."/>
            <person name="Detter J.C."/>
            <person name="Glavina del Rio T."/>
            <person name="Hammon N."/>
            <person name="Israni S."/>
            <person name="Dalin E."/>
            <person name="Tice H."/>
            <person name="Pitluck S."/>
            <person name="Chertkov O."/>
            <person name="Brettin T."/>
            <person name="Bruce D."/>
            <person name="Han C."/>
            <person name="Schmutz J."/>
            <person name="Larimer F."/>
            <person name="Land M."/>
            <person name="Hauser L."/>
            <person name="Kyrpides N."/>
            <person name="Mikhailova N."/>
            <person name="Shelobolina E."/>
            <person name="Aklujkar M."/>
            <person name="Lovley D."/>
            <person name="Richardson P."/>
        </authorList>
    </citation>
    <scope>NUCLEOTIDE SEQUENCE [LARGE SCALE GENOMIC DNA]</scope>
    <source>
        <strain evidence="3 4">Rf4</strain>
    </source>
</reference>
<comment type="function">
    <text evidence="2">Antitoxin component of a type II toxin-antitoxin (TA) system.</text>
</comment>
<proteinExistence type="inferred from homology"/>
<comment type="similarity">
    <text evidence="1 2">Belongs to the phD/YefM antitoxin family.</text>
</comment>
<gene>
    <name evidence="3" type="ordered locus">Gura_2098</name>
</gene>
<dbReference type="AlphaFoldDB" id="A5G3C0"/>
<organism evidence="3 4">
    <name type="scientific">Geotalea uraniireducens (strain Rf4)</name>
    <name type="common">Geobacter uraniireducens</name>
    <dbReference type="NCBI Taxonomy" id="351605"/>
    <lineage>
        <taxon>Bacteria</taxon>
        <taxon>Pseudomonadati</taxon>
        <taxon>Thermodesulfobacteriota</taxon>
        <taxon>Desulfuromonadia</taxon>
        <taxon>Geobacterales</taxon>
        <taxon>Geobacteraceae</taxon>
        <taxon>Geotalea</taxon>
    </lineage>
</organism>
<dbReference type="InterPro" id="IPR036165">
    <property type="entry name" value="YefM-like_sf"/>
</dbReference>
<dbReference type="Proteomes" id="UP000006695">
    <property type="component" value="Chromosome"/>
</dbReference>
<evidence type="ECO:0000256" key="1">
    <source>
        <dbReference type="ARBA" id="ARBA00009981"/>
    </source>
</evidence>
<name>A5G3C0_GEOUR</name>
<dbReference type="STRING" id="351605.Gura_2098"/>
<dbReference type="SUPFAM" id="SSF143120">
    <property type="entry name" value="YefM-like"/>
    <property type="match status" value="1"/>
</dbReference>
<dbReference type="OrthoDB" id="5518400at2"/>
<dbReference type="Gene3D" id="3.40.1620.10">
    <property type="entry name" value="YefM-like domain"/>
    <property type="match status" value="1"/>
</dbReference>
<dbReference type="RefSeq" id="WP_011938989.1">
    <property type="nucleotide sequence ID" value="NC_009483.1"/>
</dbReference>
<evidence type="ECO:0000313" key="3">
    <source>
        <dbReference type="EMBL" id="ABQ26288.1"/>
    </source>
</evidence>
<evidence type="ECO:0000256" key="2">
    <source>
        <dbReference type="RuleBase" id="RU362080"/>
    </source>
</evidence>
<dbReference type="InterPro" id="IPR006442">
    <property type="entry name" value="Antitoxin_Phd/YefM"/>
</dbReference>
<dbReference type="HOGENOM" id="CLU_160748_3_1_7"/>
<accession>A5G3C0</accession>
<dbReference type="EMBL" id="CP000698">
    <property type="protein sequence ID" value="ABQ26288.1"/>
    <property type="molecule type" value="Genomic_DNA"/>
</dbReference>
<protein>
    <recommendedName>
        <fullName evidence="2">Antitoxin</fullName>
    </recommendedName>
</protein>
<sequence>MTKISTAEARNDFADVINRASFGKERFVLTRRGKKLVAIVPVEDLELLEEMEDRMDVEAAKAALAESDERVSYEDLRRELGLK</sequence>
<dbReference type="NCBIfam" id="TIGR01552">
    <property type="entry name" value="phd_fam"/>
    <property type="match status" value="1"/>
</dbReference>
<dbReference type="Pfam" id="PF02604">
    <property type="entry name" value="PhdYeFM_antitox"/>
    <property type="match status" value="1"/>
</dbReference>